<name>A0A6P1LGX2_MALIO</name>
<gene>
    <name evidence="1" type="ORF">EER00_03115</name>
</gene>
<protein>
    <submittedName>
        <fullName evidence="1">Uncharacterized protein</fullName>
    </submittedName>
</protein>
<accession>A0A6P1LGX2</accession>
<dbReference type="Proteomes" id="UP000464283">
    <property type="component" value="Chromosome"/>
</dbReference>
<reference evidence="1 2" key="1">
    <citation type="submission" date="2018-11" db="EMBL/GenBank/DDBJ databases">
        <title>The first complete genome sequence of Mycoplasma iowae strain 695.</title>
        <authorList>
            <person name="Ghanem M."/>
            <person name="El-Gazzar M."/>
        </authorList>
    </citation>
    <scope>NUCLEOTIDE SEQUENCE [LARGE SCALE GENOMIC DNA]</scope>
    <source>
        <strain evidence="1 2">695</strain>
    </source>
</reference>
<dbReference type="AlphaFoldDB" id="A0A6P1LGX2"/>
<evidence type="ECO:0000313" key="1">
    <source>
        <dbReference type="EMBL" id="QHG89860.1"/>
    </source>
</evidence>
<sequence>MVLNLIVFLAYSQNLFGMISTTYFPFAMGYQLLSGIALLVTVLACVVTLWFYIINMKNIMDLLELSKKRNFKIYIYFMGYDK</sequence>
<proteinExistence type="predicted"/>
<evidence type="ECO:0000313" key="2">
    <source>
        <dbReference type="Proteomes" id="UP000464283"/>
    </source>
</evidence>
<organism evidence="1 2">
    <name type="scientific">Malacoplasma iowae 695</name>
    <dbReference type="NCBI Taxonomy" id="1048830"/>
    <lineage>
        <taxon>Bacteria</taxon>
        <taxon>Bacillati</taxon>
        <taxon>Mycoplasmatota</taxon>
        <taxon>Mycoplasmoidales</taxon>
        <taxon>Mycoplasmoidaceae</taxon>
        <taxon>Malacoplasma</taxon>
    </lineage>
</organism>
<dbReference type="EMBL" id="CP033512">
    <property type="protein sequence ID" value="QHG89860.1"/>
    <property type="molecule type" value="Genomic_DNA"/>
</dbReference>